<dbReference type="AlphaFoldDB" id="A0A061RJG3"/>
<sequence>MNRYQLQSCIQRLQEAAELEEPVHTAAGRDSRECSLCINSLTSVMNSRLDEEDILSTAREALRRWEFENKIADRSPEDRW</sequence>
<dbReference type="EMBL" id="GBEZ01015230">
    <property type="protein sequence ID" value="JAC70914.1"/>
    <property type="molecule type" value="Transcribed_RNA"/>
</dbReference>
<reference evidence="1" key="1">
    <citation type="submission" date="2014-05" db="EMBL/GenBank/DDBJ databases">
        <title>The transcriptome of the halophilic microalga Tetraselmis sp. GSL018 isolated from the Great Salt Lake, Utah.</title>
        <authorList>
            <person name="Jinkerson R.E."/>
            <person name="D'Adamo S."/>
            <person name="Posewitz M.C."/>
        </authorList>
    </citation>
    <scope>NUCLEOTIDE SEQUENCE</scope>
    <source>
        <strain evidence="1">GSL018</strain>
    </source>
</reference>
<name>A0A061RJG3_9CHLO</name>
<proteinExistence type="predicted"/>
<evidence type="ECO:0000313" key="1">
    <source>
        <dbReference type="EMBL" id="JAC70914.1"/>
    </source>
</evidence>
<gene>
    <name evidence="1" type="ORF">TSPGSL018_3101</name>
</gene>
<accession>A0A061RJG3</accession>
<protein>
    <submittedName>
        <fullName evidence="1">Uncharacterized protein</fullName>
    </submittedName>
</protein>
<organism evidence="1">
    <name type="scientific">Tetraselmis sp. GSL018</name>
    <dbReference type="NCBI Taxonomy" id="582737"/>
    <lineage>
        <taxon>Eukaryota</taxon>
        <taxon>Viridiplantae</taxon>
        <taxon>Chlorophyta</taxon>
        <taxon>core chlorophytes</taxon>
        <taxon>Chlorodendrophyceae</taxon>
        <taxon>Chlorodendrales</taxon>
        <taxon>Chlorodendraceae</taxon>
        <taxon>Tetraselmis</taxon>
    </lineage>
</organism>
<feature type="non-terminal residue" evidence="1">
    <location>
        <position position="80"/>
    </location>
</feature>